<feature type="coiled-coil region" evidence="1">
    <location>
        <begin position="415"/>
        <end position="477"/>
    </location>
</feature>
<dbReference type="PANTHER" id="PTHR33345:SF4">
    <property type="entry name" value="MBD DOMAIN-CONTAINING PROTEIN"/>
    <property type="match status" value="1"/>
</dbReference>
<keyword evidence="1" id="KW-0175">Coiled coil</keyword>
<dbReference type="PANTHER" id="PTHR33345">
    <property type="entry name" value="ADAPTER PROTEIN, PUTATIVE-RELATED"/>
    <property type="match status" value="1"/>
</dbReference>
<sequence length="535" mass="59684">MSDSDPFHIFSDQVEEYATPDGYGSPVSMGGQQNEQFELNEQFVQTDQIVQSDQILQNDVPSENNGGTHHEEHNLLWPVLPGDSGEGLPYAPIDWPVPGDVWTWRVGKRFNSFGYFQDRFLYLPNRLGKQSFASKTAVANYIQSQFQGADVDAFFASFAWKIPVNIQALAKEKPAFPISENPLQDEKVGGQEEKKEENLHFGRGKRNRNVASTPKQANQNGATSSTTPKRKKQSGAKKSPAPKRSKTKPSNTPKRTRQNAATLSSTAKRKTRHSSKLSVPRDQEGGVLSTQELTVDPIPEDFDNYLNSLEGMLTQPVSEIQLLSSASMDSYIAQNEMAEARTMLSSLLVMDFPSLVSTNKISELTSLASKLRKDPRLNAEQLVKLKLIEEISSFSEVFMESREIIEQVNEFFATLEGKKARVTSLKNEYNELKEKADQLQSQVDSSILTVQEIDIQIALLQSRRAELTDEIEADKAAKVGVAYAQKVAANAIPKIVHEIQQSNSRIPELEMKKTNAVKRESEILAKFAPLEGLSF</sequence>
<feature type="compositionally biased region" description="Polar residues" evidence="2">
    <location>
        <begin position="209"/>
        <end position="227"/>
    </location>
</feature>
<feature type="compositionally biased region" description="Basic residues" evidence="2">
    <location>
        <begin position="228"/>
        <end position="247"/>
    </location>
</feature>
<feature type="compositionally biased region" description="Basic and acidic residues" evidence="2">
    <location>
        <begin position="184"/>
        <end position="200"/>
    </location>
</feature>
<gene>
    <name evidence="4" type="ORF">MANES_15G029700</name>
</gene>
<evidence type="ECO:0000259" key="3">
    <source>
        <dbReference type="Pfam" id="PF23299"/>
    </source>
</evidence>
<feature type="domain" description="DUF7081" evidence="3">
    <location>
        <begin position="78"/>
        <end position="163"/>
    </location>
</feature>
<dbReference type="OrthoDB" id="1670580at2759"/>
<dbReference type="Pfam" id="PF23299">
    <property type="entry name" value="DUF7081"/>
    <property type="match status" value="1"/>
</dbReference>
<keyword evidence="5" id="KW-1185">Reference proteome</keyword>
<dbReference type="InterPro" id="IPR055508">
    <property type="entry name" value="DUF7081"/>
</dbReference>
<dbReference type="STRING" id="3983.A0A251J270"/>
<evidence type="ECO:0000313" key="4">
    <source>
        <dbReference type="EMBL" id="OAY27955.1"/>
    </source>
</evidence>
<dbReference type="EMBL" id="CM004401">
    <property type="protein sequence ID" value="OAY27956.1"/>
    <property type="molecule type" value="Genomic_DNA"/>
</dbReference>
<dbReference type="Proteomes" id="UP000091857">
    <property type="component" value="Chromosome 15"/>
</dbReference>
<dbReference type="AlphaFoldDB" id="A0A251J270"/>
<dbReference type="OMA" id="MKEYEWA"/>
<dbReference type="Gramene" id="Manes.15G029700.4.v8.1">
    <property type="protein sequence ID" value="Manes.15G029700.4.v8.1.CDS"/>
    <property type="gene ID" value="Manes.15G029700.v8.1"/>
</dbReference>
<dbReference type="EMBL" id="CM004401">
    <property type="protein sequence ID" value="OAY27957.1"/>
    <property type="molecule type" value="Genomic_DNA"/>
</dbReference>
<reference evidence="4 5" key="1">
    <citation type="submission" date="2016-02" db="EMBL/GenBank/DDBJ databases">
        <title>WGS assembly of Manihot esculenta.</title>
        <authorList>
            <person name="Bredeson J.V."/>
            <person name="Prochnik S.E."/>
            <person name="Lyons J.B."/>
            <person name="Schmutz J."/>
            <person name="Grimwood J."/>
            <person name="Vrebalov J."/>
            <person name="Bart R.S."/>
            <person name="Amuge T."/>
            <person name="Ferguson M.E."/>
            <person name="Green R."/>
            <person name="Putnam N."/>
            <person name="Stites J."/>
            <person name="Rounsley S."/>
            <person name="Rokhsar D.S."/>
        </authorList>
    </citation>
    <scope>NUCLEOTIDE SEQUENCE [LARGE SCALE GENOMIC DNA]</scope>
    <source>
        <strain evidence="5">cv. AM560-2</strain>
        <tissue evidence="4">Leaf</tissue>
    </source>
</reference>
<feature type="region of interest" description="Disordered" evidence="2">
    <location>
        <begin position="179"/>
        <end position="291"/>
    </location>
</feature>
<name>A0A251J270_MANES</name>
<organism evidence="4 5">
    <name type="scientific">Manihot esculenta</name>
    <name type="common">Cassava</name>
    <name type="synonym">Jatropha manihot</name>
    <dbReference type="NCBI Taxonomy" id="3983"/>
    <lineage>
        <taxon>Eukaryota</taxon>
        <taxon>Viridiplantae</taxon>
        <taxon>Streptophyta</taxon>
        <taxon>Embryophyta</taxon>
        <taxon>Tracheophyta</taxon>
        <taxon>Spermatophyta</taxon>
        <taxon>Magnoliopsida</taxon>
        <taxon>eudicotyledons</taxon>
        <taxon>Gunneridae</taxon>
        <taxon>Pentapetalae</taxon>
        <taxon>rosids</taxon>
        <taxon>fabids</taxon>
        <taxon>Malpighiales</taxon>
        <taxon>Euphorbiaceae</taxon>
        <taxon>Crotonoideae</taxon>
        <taxon>Manihoteae</taxon>
        <taxon>Manihot</taxon>
    </lineage>
</organism>
<feature type="compositionally biased region" description="Polar residues" evidence="2">
    <location>
        <begin position="248"/>
        <end position="266"/>
    </location>
</feature>
<dbReference type="EMBL" id="CM004401">
    <property type="protein sequence ID" value="OAY27955.1"/>
    <property type="molecule type" value="Genomic_DNA"/>
</dbReference>
<protein>
    <recommendedName>
        <fullName evidence="3">DUF7081 domain-containing protein</fullName>
    </recommendedName>
</protein>
<dbReference type="Gramene" id="Manes.15G029700.5.v8.1">
    <property type="protein sequence ID" value="Manes.15G029700.5.v8.1.CDS"/>
    <property type="gene ID" value="Manes.15G029700.v8.1"/>
</dbReference>
<evidence type="ECO:0000256" key="1">
    <source>
        <dbReference type="SAM" id="Coils"/>
    </source>
</evidence>
<evidence type="ECO:0000313" key="5">
    <source>
        <dbReference type="Proteomes" id="UP000091857"/>
    </source>
</evidence>
<proteinExistence type="predicted"/>
<dbReference type="Gramene" id="Manes.15G029700.6.v8.1">
    <property type="protein sequence ID" value="Manes.15G029700.6.v8.1.CDS"/>
    <property type="gene ID" value="Manes.15G029700.v8.1"/>
</dbReference>
<evidence type="ECO:0000256" key="2">
    <source>
        <dbReference type="SAM" id="MobiDB-lite"/>
    </source>
</evidence>
<accession>A0A251J270</accession>